<gene>
    <name evidence="1" type="ORF">GPUH_LOCUS12436</name>
</gene>
<dbReference type="WBParaSite" id="GPUH_0001245001-mRNA-1">
    <property type="protein sequence ID" value="GPUH_0001245001-mRNA-1"/>
    <property type="gene ID" value="GPUH_0001245001"/>
</dbReference>
<keyword evidence="2" id="KW-1185">Reference proteome</keyword>
<evidence type="ECO:0000313" key="1">
    <source>
        <dbReference type="EMBL" id="VDN20450.1"/>
    </source>
</evidence>
<dbReference type="EMBL" id="UYRT01079310">
    <property type="protein sequence ID" value="VDN20450.1"/>
    <property type="molecule type" value="Genomic_DNA"/>
</dbReference>
<evidence type="ECO:0000313" key="2">
    <source>
        <dbReference type="Proteomes" id="UP000271098"/>
    </source>
</evidence>
<dbReference type="AlphaFoldDB" id="A0A183DUP5"/>
<reference evidence="1 2" key="2">
    <citation type="submission" date="2018-11" db="EMBL/GenBank/DDBJ databases">
        <authorList>
            <consortium name="Pathogen Informatics"/>
        </authorList>
    </citation>
    <scope>NUCLEOTIDE SEQUENCE [LARGE SCALE GENOMIC DNA]</scope>
</reference>
<accession>A0A183DUP5</accession>
<dbReference type="Proteomes" id="UP000271098">
    <property type="component" value="Unassembled WGS sequence"/>
</dbReference>
<reference evidence="3" key="1">
    <citation type="submission" date="2016-06" db="UniProtKB">
        <authorList>
            <consortium name="WormBaseParasite"/>
        </authorList>
    </citation>
    <scope>IDENTIFICATION</scope>
</reference>
<sequence length="48" mass="5231">MLSDADPVAAKAIVTFKIAYHKVNSRSSSNENRCCSQLSFDLVVILGM</sequence>
<organism evidence="3">
    <name type="scientific">Gongylonema pulchrum</name>
    <dbReference type="NCBI Taxonomy" id="637853"/>
    <lineage>
        <taxon>Eukaryota</taxon>
        <taxon>Metazoa</taxon>
        <taxon>Ecdysozoa</taxon>
        <taxon>Nematoda</taxon>
        <taxon>Chromadorea</taxon>
        <taxon>Rhabditida</taxon>
        <taxon>Spirurina</taxon>
        <taxon>Spiruromorpha</taxon>
        <taxon>Spiruroidea</taxon>
        <taxon>Gongylonematidae</taxon>
        <taxon>Gongylonema</taxon>
    </lineage>
</organism>
<name>A0A183DUP5_9BILA</name>
<proteinExistence type="predicted"/>
<protein>
    <submittedName>
        <fullName evidence="1 3">Uncharacterized protein</fullName>
    </submittedName>
</protein>
<evidence type="ECO:0000313" key="3">
    <source>
        <dbReference type="WBParaSite" id="GPUH_0001245001-mRNA-1"/>
    </source>
</evidence>